<name>A0ABT1S8N8_9FIRM</name>
<protein>
    <submittedName>
        <fullName evidence="2">Uncharacterized protein</fullName>
    </submittedName>
</protein>
<reference evidence="2 3" key="1">
    <citation type="submission" date="2022-06" db="EMBL/GenBank/DDBJ databases">
        <title>Isolation of gut microbiota from human fecal samples.</title>
        <authorList>
            <person name="Pamer E.G."/>
            <person name="Barat B."/>
            <person name="Waligurski E."/>
            <person name="Medina S."/>
            <person name="Paddock L."/>
            <person name="Mostad J."/>
        </authorList>
    </citation>
    <scope>NUCLEOTIDE SEQUENCE [LARGE SCALE GENOMIC DNA]</scope>
    <source>
        <strain evidence="2 3">DFI.7.95</strain>
    </source>
</reference>
<dbReference type="RefSeq" id="WP_256310950.1">
    <property type="nucleotide sequence ID" value="NZ_JANGAC010000004.1"/>
</dbReference>
<dbReference type="Proteomes" id="UP001524478">
    <property type="component" value="Unassembled WGS sequence"/>
</dbReference>
<feature type="chain" id="PRO_5045366819" evidence="1">
    <location>
        <begin position="22"/>
        <end position="358"/>
    </location>
</feature>
<accession>A0ABT1S8N8</accession>
<evidence type="ECO:0000313" key="3">
    <source>
        <dbReference type="Proteomes" id="UP001524478"/>
    </source>
</evidence>
<comment type="caution">
    <text evidence="2">The sequence shown here is derived from an EMBL/GenBank/DDBJ whole genome shotgun (WGS) entry which is preliminary data.</text>
</comment>
<keyword evidence="1" id="KW-0732">Signal</keyword>
<feature type="signal peptide" evidence="1">
    <location>
        <begin position="1"/>
        <end position="21"/>
    </location>
</feature>
<organism evidence="2 3">
    <name type="scientific">Tissierella carlieri</name>
    <dbReference type="NCBI Taxonomy" id="689904"/>
    <lineage>
        <taxon>Bacteria</taxon>
        <taxon>Bacillati</taxon>
        <taxon>Bacillota</taxon>
        <taxon>Tissierellia</taxon>
        <taxon>Tissierellales</taxon>
        <taxon>Tissierellaceae</taxon>
        <taxon>Tissierella</taxon>
    </lineage>
</organism>
<sequence length="358" mass="40689">MRKIVVFLVMGILFLFSSCTKEPIPAESLPTGIDYSLNTSGSSNYGQLSAIGKPLPEGTISRKRVNYPHTLGYDVYNGEPIEVSLEVLASETPIYTEGYMVFVEGIPILSKIKVDGVMREKEKYMHIVDHREETTTNVNLYFEPLGFQKEEIVEFYIAYIFTPSYIPYEYYPLYGNTHKIMNAPSSPVKIERGSDSTTKKMALFPSRTYEIPNEIYKMYEHEDGTNYLDSDPIVELYDGSGNQIVQQMGANGYTDLKIKLYGGNSTQYRLTLLIDQQPVLISGKDYLEVTLEKGTTAEFDFTIDISELDRKSTIMAVAVPYEDTFQRYITHSVPVLLINLDKPQAEEDIVPPEYKYAE</sequence>
<keyword evidence="3" id="KW-1185">Reference proteome</keyword>
<dbReference type="EMBL" id="JANGAC010000004">
    <property type="protein sequence ID" value="MCQ4922819.1"/>
    <property type="molecule type" value="Genomic_DNA"/>
</dbReference>
<proteinExistence type="predicted"/>
<dbReference type="PROSITE" id="PS51257">
    <property type="entry name" value="PROKAR_LIPOPROTEIN"/>
    <property type="match status" value="1"/>
</dbReference>
<evidence type="ECO:0000313" key="2">
    <source>
        <dbReference type="EMBL" id="MCQ4922819.1"/>
    </source>
</evidence>
<evidence type="ECO:0000256" key="1">
    <source>
        <dbReference type="SAM" id="SignalP"/>
    </source>
</evidence>
<gene>
    <name evidence="2" type="ORF">NE686_06975</name>
</gene>